<gene>
    <name evidence="1" type="ORF">EGYM00163_LOCUS44428</name>
</gene>
<protein>
    <submittedName>
        <fullName evidence="1">Uncharacterized protein</fullName>
    </submittedName>
</protein>
<name>A0A7S4LJD8_9EUGL</name>
<dbReference type="EMBL" id="HBJA01129214">
    <property type="protein sequence ID" value="CAE0833136.1"/>
    <property type="molecule type" value="Transcribed_RNA"/>
</dbReference>
<dbReference type="AlphaFoldDB" id="A0A7S4LJD8"/>
<proteinExistence type="predicted"/>
<organism evidence="1">
    <name type="scientific">Eutreptiella gymnastica</name>
    <dbReference type="NCBI Taxonomy" id="73025"/>
    <lineage>
        <taxon>Eukaryota</taxon>
        <taxon>Discoba</taxon>
        <taxon>Euglenozoa</taxon>
        <taxon>Euglenida</taxon>
        <taxon>Spirocuta</taxon>
        <taxon>Euglenophyceae</taxon>
        <taxon>Eutreptiales</taxon>
        <taxon>Eutreptiaceae</taxon>
        <taxon>Eutreptiella</taxon>
    </lineage>
</organism>
<accession>A0A7S4LJD8</accession>
<reference evidence="1" key="1">
    <citation type="submission" date="2021-01" db="EMBL/GenBank/DDBJ databases">
        <authorList>
            <person name="Corre E."/>
            <person name="Pelletier E."/>
            <person name="Niang G."/>
            <person name="Scheremetjew M."/>
            <person name="Finn R."/>
            <person name="Kale V."/>
            <person name="Holt S."/>
            <person name="Cochrane G."/>
            <person name="Meng A."/>
            <person name="Brown T."/>
            <person name="Cohen L."/>
        </authorList>
    </citation>
    <scope>NUCLEOTIDE SEQUENCE</scope>
    <source>
        <strain evidence="1">CCMP1594</strain>
    </source>
</reference>
<evidence type="ECO:0000313" key="1">
    <source>
        <dbReference type="EMBL" id="CAE0833136.1"/>
    </source>
</evidence>
<sequence>MVVEVAIDPPIQFPREGEQALQRHVGMPNHRAPKFDQPRVAGAHRPIHGLVDPVPAGAWDSPGGLHPPPPRVQCNTMTVFFRKPTNFSLHCNPSMPTLLRQVAVSRAFRRMSTQSSIPLRR</sequence>